<evidence type="ECO:0000259" key="5">
    <source>
        <dbReference type="Pfam" id="PF01266"/>
    </source>
</evidence>
<dbReference type="Gene3D" id="3.50.50.60">
    <property type="entry name" value="FAD/NAD(P)-binding domain"/>
    <property type="match status" value="1"/>
</dbReference>
<evidence type="ECO:0000256" key="4">
    <source>
        <dbReference type="ARBA" id="ARBA00023002"/>
    </source>
</evidence>
<dbReference type="AlphaFoldDB" id="A0A934MND0"/>
<comment type="caution">
    <text evidence="6">The sequence shown here is derived from an EMBL/GenBank/DDBJ whole genome shotgun (WGS) entry which is preliminary data.</text>
</comment>
<comment type="cofactor">
    <cofactor evidence="1">
        <name>FAD</name>
        <dbReference type="ChEBI" id="CHEBI:57692"/>
    </cofactor>
</comment>
<organism evidence="6 7">
    <name type="scientific">Acuticoccus mangrovi</name>
    <dbReference type="NCBI Taxonomy" id="2796142"/>
    <lineage>
        <taxon>Bacteria</taxon>
        <taxon>Pseudomonadati</taxon>
        <taxon>Pseudomonadota</taxon>
        <taxon>Alphaproteobacteria</taxon>
        <taxon>Hyphomicrobiales</taxon>
        <taxon>Amorphaceae</taxon>
        <taxon>Acuticoccus</taxon>
    </lineage>
</organism>
<keyword evidence="2" id="KW-0285">Flavoprotein</keyword>
<dbReference type="Gene3D" id="3.30.9.10">
    <property type="entry name" value="D-Amino Acid Oxidase, subunit A, domain 2"/>
    <property type="match status" value="1"/>
</dbReference>
<dbReference type="SUPFAM" id="SSF51905">
    <property type="entry name" value="FAD/NAD(P)-binding domain"/>
    <property type="match status" value="1"/>
</dbReference>
<dbReference type="EMBL" id="JAEKJA010000023">
    <property type="protein sequence ID" value="MBJ3778079.1"/>
    <property type="molecule type" value="Genomic_DNA"/>
</dbReference>
<name>A0A934MND0_9HYPH</name>
<keyword evidence="4" id="KW-0560">Oxidoreductase</keyword>
<gene>
    <name evidence="6" type="ORF">JCR33_20430</name>
</gene>
<dbReference type="Pfam" id="PF01266">
    <property type="entry name" value="DAO"/>
    <property type="match status" value="1"/>
</dbReference>
<sequence length="389" mass="41788">MSDSATTVGTAGGPEKVLIVGAGIMGLSIAWALARQGLSVEVFDQGPIPNPVSSSHDEHRINRHAYGKLTGYARMMPQAFKAWDAMWADLGVSHFEATGGVYVLRHEDGWYESTKEQLGELGVPFNDLALDEVVAHYPMLRPDGIERAVFVGGSGLLFPTRILTDLVVHLSELGVRFHARSKVSEVDPERGTVTTAADTFSGDAVVVAAGAWVGRLVPSFAASVTPSRQAVLYLAPPPEMAKAWRTAPVIVVREKDAGLYALPPRRGTRLKIGDHRFSLTGDPDEDRAATEEDIAPVWNALVRAYRDMDAYTIIDPKACFYTVTADETFKVAALGGRGWAVSACSGHGFKLAPLIASGTAAAVRGLVPSEDVSDWAAARAPHRLKLFDE</sequence>
<dbReference type="InterPro" id="IPR006076">
    <property type="entry name" value="FAD-dep_OxRdtase"/>
</dbReference>
<dbReference type="InterPro" id="IPR036188">
    <property type="entry name" value="FAD/NAD-bd_sf"/>
</dbReference>
<keyword evidence="3" id="KW-0274">FAD</keyword>
<protein>
    <submittedName>
        <fullName evidence="6">FAD-dependent oxidoreductase</fullName>
    </submittedName>
</protein>
<evidence type="ECO:0000256" key="3">
    <source>
        <dbReference type="ARBA" id="ARBA00022827"/>
    </source>
</evidence>
<dbReference type="PANTHER" id="PTHR10961:SF46">
    <property type="entry name" value="PEROXISOMAL SARCOSINE OXIDASE"/>
    <property type="match status" value="1"/>
</dbReference>
<proteinExistence type="predicted"/>
<accession>A0A934MND0</accession>
<evidence type="ECO:0000313" key="7">
    <source>
        <dbReference type="Proteomes" id="UP000609531"/>
    </source>
</evidence>
<dbReference type="GO" id="GO:0050660">
    <property type="term" value="F:flavin adenine dinucleotide binding"/>
    <property type="evidence" value="ECO:0007669"/>
    <property type="project" value="InterPro"/>
</dbReference>
<evidence type="ECO:0000256" key="2">
    <source>
        <dbReference type="ARBA" id="ARBA00022630"/>
    </source>
</evidence>
<reference evidence="6" key="1">
    <citation type="submission" date="2020-12" db="EMBL/GenBank/DDBJ databases">
        <title>Bacterial taxonomy.</title>
        <authorList>
            <person name="Pan X."/>
        </authorList>
    </citation>
    <scope>NUCLEOTIDE SEQUENCE</scope>
    <source>
        <strain evidence="6">B2012</strain>
    </source>
</reference>
<dbReference type="InterPro" id="IPR045170">
    <property type="entry name" value="MTOX"/>
</dbReference>
<keyword evidence="7" id="KW-1185">Reference proteome</keyword>
<feature type="domain" description="FAD dependent oxidoreductase" evidence="5">
    <location>
        <begin position="16"/>
        <end position="360"/>
    </location>
</feature>
<dbReference type="RefSeq" id="WP_198883982.1">
    <property type="nucleotide sequence ID" value="NZ_JAEKJA010000023.1"/>
</dbReference>
<evidence type="ECO:0000256" key="1">
    <source>
        <dbReference type="ARBA" id="ARBA00001974"/>
    </source>
</evidence>
<dbReference type="Proteomes" id="UP000609531">
    <property type="component" value="Unassembled WGS sequence"/>
</dbReference>
<dbReference type="PANTHER" id="PTHR10961">
    <property type="entry name" value="PEROXISOMAL SARCOSINE OXIDASE"/>
    <property type="match status" value="1"/>
</dbReference>
<dbReference type="GO" id="GO:0008115">
    <property type="term" value="F:sarcosine oxidase activity"/>
    <property type="evidence" value="ECO:0007669"/>
    <property type="project" value="TreeGrafter"/>
</dbReference>
<dbReference type="SUPFAM" id="SSF54373">
    <property type="entry name" value="FAD-linked reductases, C-terminal domain"/>
    <property type="match status" value="1"/>
</dbReference>
<evidence type="ECO:0000313" key="6">
    <source>
        <dbReference type="EMBL" id="MBJ3778079.1"/>
    </source>
</evidence>